<accession>A0A7D6I4X8</accession>
<proteinExistence type="predicted"/>
<reference evidence="2" key="1">
    <citation type="submission" date="2020-07" db="EMBL/GenBank/DDBJ databases">
        <title>Description of Mycobacterium gordonae subsp. intergordonae subsp.nov. and Mycobacterium gordonae subsp. gordonae subsp. nov.</title>
        <authorList>
            <person name="Yu X."/>
        </authorList>
    </citation>
    <scope>NUCLEOTIDE SEQUENCE [LARGE SCALE GENOMIC DNA]</scope>
    <source>
        <strain evidence="2">24</strain>
    </source>
</reference>
<sequence>MAPLVEPMHDAFGHARRRVEGLGIAAGKDKQWLRTALFRSEAFDYLAGHPVDHWRIDKKYHRQNGAIHLAHSDGDLGLRILREAPTPGGVPCAGSNRQRRAYYLNRPCAQLGLWGEPKNVSHNLLVLWDECDEGVSLRMVRPIGTGTSLRGVPIDLSVDLPRLRTDFEKLRFEVLDEALDETVDIDEQEDSSGGSA</sequence>
<organism evidence="1 2">
    <name type="scientific">Mycobacterium vicinigordonae</name>
    <dbReference type="NCBI Taxonomy" id="1719132"/>
    <lineage>
        <taxon>Bacteria</taxon>
        <taxon>Bacillati</taxon>
        <taxon>Actinomycetota</taxon>
        <taxon>Actinomycetes</taxon>
        <taxon>Mycobacteriales</taxon>
        <taxon>Mycobacteriaceae</taxon>
        <taxon>Mycobacterium</taxon>
    </lineage>
</organism>
<reference evidence="1 2" key="2">
    <citation type="submission" date="2020-07" db="EMBL/GenBank/DDBJ databases">
        <authorList>
            <person name="Yu X."/>
        </authorList>
    </citation>
    <scope>NUCLEOTIDE SEQUENCE [LARGE SCALE GENOMIC DNA]</scope>
    <source>
        <strain evidence="2">24</strain>
    </source>
</reference>
<dbReference type="Proteomes" id="UP000510682">
    <property type="component" value="Chromosome"/>
</dbReference>
<protein>
    <submittedName>
        <fullName evidence="1">Uncharacterized protein</fullName>
    </submittedName>
</protein>
<dbReference type="AlphaFoldDB" id="A0A7D6I4X8"/>
<gene>
    <name evidence="1" type="ORF">H0P51_08115</name>
</gene>
<name>A0A7D6I4X8_9MYCO</name>
<evidence type="ECO:0000313" key="1">
    <source>
        <dbReference type="EMBL" id="QLL10074.1"/>
    </source>
</evidence>
<evidence type="ECO:0000313" key="2">
    <source>
        <dbReference type="Proteomes" id="UP000510682"/>
    </source>
</evidence>
<reference evidence="2" key="3">
    <citation type="submission" date="2023-07" db="EMBL/GenBank/DDBJ databases">
        <title>Description of Mycobacterium gordonae subsp. intergordonae subsp.nov. and Mycobacterium gordonae subsp. gordonae subsp. nov.</title>
        <authorList>
            <person name="Huang H."/>
        </authorList>
    </citation>
    <scope>NUCLEOTIDE SEQUENCE [LARGE SCALE GENOMIC DNA]</scope>
    <source>
        <strain evidence="2">24</strain>
    </source>
</reference>
<dbReference type="KEGG" id="mgor:H0P51_08115"/>
<dbReference type="EMBL" id="CP059165">
    <property type="protein sequence ID" value="QLL10074.1"/>
    <property type="molecule type" value="Genomic_DNA"/>
</dbReference>
<keyword evidence="2" id="KW-1185">Reference proteome</keyword>